<keyword evidence="2" id="KW-0521">NADP</keyword>
<dbReference type="Gene3D" id="3.40.50.720">
    <property type="entry name" value="NAD(P)-binding Rossmann-like Domain"/>
    <property type="match status" value="1"/>
</dbReference>
<reference evidence="6" key="1">
    <citation type="journal article" date="2020" name="Stud. Mycol.">
        <title>101 Dothideomycetes genomes: a test case for predicting lifestyles and emergence of pathogens.</title>
        <authorList>
            <person name="Haridas S."/>
            <person name="Albert R."/>
            <person name="Binder M."/>
            <person name="Bloem J."/>
            <person name="Labutti K."/>
            <person name="Salamov A."/>
            <person name="Andreopoulos B."/>
            <person name="Baker S."/>
            <person name="Barry K."/>
            <person name="Bills G."/>
            <person name="Bluhm B."/>
            <person name="Cannon C."/>
            <person name="Castanera R."/>
            <person name="Culley D."/>
            <person name="Daum C."/>
            <person name="Ezra D."/>
            <person name="Gonzalez J."/>
            <person name="Henrissat B."/>
            <person name="Kuo A."/>
            <person name="Liang C."/>
            <person name="Lipzen A."/>
            <person name="Lutzoni F."/>
            <person name="Magnuson J."/>
            <person name="Mondo S."/>
            <person name="Nolan M."/>
            <person name="Ohm R."/>
            <person name="Pangilinan J."/>
            <person name="Park H.-J."/>
            <person name="Ramirez L."/>
            <person name="Alfaro M."/>
            <person name="Sun H."/>
            <person name="Tritt A."/>
            <person name="Yoshinaga Y."/>
            <person name="Zwiers L.-H."/>
            <person name="Turgeon B."/>
            <person name="Goodwin S."/>
            <person name="Spatafora J."/>
            <person name="Crous P."/>
            <person name="Grigoriev I."/>
        </authorList>
    </citation>
    <scope>NUCLEOTIDE SEQUENCE</scope>
    <source>
        <strain evidence="6">CBS 119687</strain>
    </source>
</reference>
<feature type="transmembrane region" description="Helical" evidence="4">
    <location>
        <begin position="30"/>
        <end position="50"/>
    </location>
</feature>
<dbReference type="SUPFAM" id="SSF51735">
    <property type="entry name" value="NAD(P)-binding Rossmann-fold domains"/>
    <property type="match status" value="1"/>
</dbReference>
<dbReference type="Proteomes" id="UP000799771">
    <property type="component" value="Unassembled WGS sequence"/>
</dbReference>
<gene>
    <name evidence="6" type="ORF">P153DRAFT_422674</name>
</gene>
<dbReference type="EMBL" id="ML977505">
    <property type="protein sequence ID" value="KAF2129918.1"/>
    <property type="molecule type" value="Genomic_DNA"/>
</dbReference>
<evidence type="ECO:0000313" key="7">
    <source>
        <dbReference type="Proteomes" id="UP000799771"/>
    </source>
</evidence>
<dbReference type="GO" id="GO:0016614">
    <property type="term" value="F:oxidoreductase activity, acting on CH-OH group of donors"/>
    <property type="evidence" value="ECO:0007669"/>
    <property type="project" value="UniProtKB-ARBA"/>
</dbReference>
<evidence type="ECO:0000259" key="5">
    <source>
        <dbReference type="SMART" id="SM00822"/>
    </source>
</evidence>
<sequence>MAWEFLSPILTPAALRSVQADASPLLTLLLVIIGLSLMTGLCFYISFVTGKAYPKKKDAKKGGLLGFLKSNCKSNISHTLQNSTPTPLHNMASQTSSTPRNLKDKVAIVTGASRGIGAGLVLELARRGAKVTIVFTSTKSEKLAKDVASQVATLDNGSETTIVQADLSQTDAPAKIVAATREAFGDKIDILVNNAGVLFANPIEETTTEDYAKTFDVNVRGPFLMTAAVVPHLRAPGRIINLSSVGAHFGPPKYSLYAASKAAMEGMTKSLAHELGDALHTVNAVAPGAVKSDMLDLLPKEVVDMQLKSTAVEHRVGTNDDIAQIVAWLASEESRWVSGQTISASGGFLML</sequence>
<keyword evidence="7" id="KW-1185">Reference proteome</keyword>
<keyword evidence="4" id="KW-1133">Transmembrane helix</keyword>
<dbReference type="PANTHER" id="PTHR48107">
    <property type="entry name" value="NADPH-DEPENDENT ALDEHYDE REDUCTASE-LIKE PROTEIN, CHLOROPLASTIC-RELATED"/>
    <property type="match status" value="1"/>
</dbReference>
<dbReference type="PRINTS" id="PR00080">
    <property type="entry name" value="SDRFAMILY"/>
</dbReference>
<evidence type="ECO:0000256" key="2">
    <source>
        <dbReference type="ARBA" id="ARBA00022857"/>
    </source>
</evidence>
<dbReference type="InterPro" id="IPR002347">
    <property type="entry name" value="SDR_fam"/>
</dbReference>
<feature type="domain" description="Ketoreductase" evidence="5">
    <location>
        <begin position="105"/>
        <end position="293"/>
    </location>
</feature>
<dbReference type="RefSeq" id="XP_033524305.1">
    <property type="nucleotide sequence ID" value="XM_033672379.1"/>
</dbReference>
<name>A0A6A6AFU6_9PLEO</name>
<protein>
    <submittedName>
        <fullName evidence="6">NAD(P)-binding protein</fullName>
    </submittedName>
</protein>
<dbReference type="PROSITE" id="PS00061">
    <property type="entry name" value="ADH_SHORT"/>
    <property type="match status" value="1"/>
</dbReference>
<dbReference type="PRINTS" id="PR00081">
    <property type="entry name" value="GDHRDH"/>
</dbReference>
<comment type="similarity">
    <text evidence="1">Belongs to the short-chain dehydrogenases/reductases (SDR) family.</text>
</comment>
<dbReference type="SMART" id="SM00822">
    <property type="entry name" value="PKS_KR"/>
    <property type="match status" value="1"/>
</dbReference>
<dbReference type="InterPro" id="IPR057326">
    <property type="entry name" value="KR_dom"/>
</dbReference>
<accession>A0A6A6AFU6</accession>
<keyword evidence="3" id="KW-0560">Oxidoreductase</keyword>
<proteinExistence type="inferred from homology"/>
<dbReference type="Pfam" id="PF13561">
    <property type="entry name" value="adh_short_C2"/>
    <property type="match status" value="1"/>
</dbReference>
<evidence type="ECO:0000256" key="1">
    <source>
        <dbReference type="ARBA" id="ARBA00006484"/>
    </source>
</evidence>
<dbReference type="InterPro" id="IPR020904">
    <property type="entry name" value="Sc_DH/Rdtase_CS"/>
</dbReference>
<dbReference type="PANTHER" id="PTHR48107:SF7">
    <property type="entry name" value="RE15974P"/>
    <property type="match status" value="1"/>
</dbReference>
<dbReference type="GeneID" id="54412811"/>
<dbReference type="AlphaFoldDB" id="A0A6A6AFU6"/>
<keyword evidence="4" id="KW-0812">Transmembrane</keyword>
<organism evidence="6 7">
    <name type="scientific">Dothidotthia symphoricarpi CBS 119687</name>
    <dbReference type="NCBI Taxonomy" id="1392245"/>
    <lineage>
        <taxon>Eukaryota</taxon>
        <taxon>Fungi</taxon>
        <taxon>Dikarya</taxon>
        <taxon>Ascomycota</taxon>
        <taxon>Pezizomycotina</taxon>
        <taxon>Dothideomycetes</taxon>
        <taxon>Pleosporomycetidae</taxon>
        <taxon>Pleosporales</taxon>
        <taxon>Dothidotthiaceae</taxon>
        <taxon>Dothidotthia</taxon>
    </lineage>
</organism>
<evidence type="ECO:0000256" key="4">
    <source>
        <dbReference type="SAM" id="Phobius"/>
    </source>
</evidence>
<evidence type="ECO:0000313" key="6">
    <source>
        <dbReference type="EMBL" id="KAF2129918.1"/>
    </source>
</evidence>
<dbReference type="OrthoDB" id="47007at2759"/>
<evidence type="ECO:0000256" key="3">
    <source>
        <dbReference type="ARBA" id="ARBA00023002"/>
    </source>
</evidence>
<keyword evidence="4" id="KW-0472">Membrane</keyword>
<dbReference type="InterPro" id="IPR036291">
    <property type="entry name" value="NAD(P)-bd_dom_sf"/>
</dbReference>
<dbReference type="FunFam" id="3.40.50.720:FF:000374">
    <property type="entry name" value="3-oxoacyl-(Acyl-carrier-protein) reductase"/>
    <property type="match status" value="1"/>
</dbReference>